<accession>A0AA37M9W9</accession>
<evidence type="ECO:0008006" key="5">
    <source>
        <dbReference type="Google" id="ProtNLM"/>
    </source>
</evidence>
<gene>
    <name evidence="3" type="ORF">NBEOAGPD_1227</name>
</gene>
<evidence type="ECO:0000313" key="4">
    <source>
        <dbReference type="Proteomes" id="UP001055108"/>
    </source>
</evidence>
<comment type="caution">
    <text evidence="3">The sequence shown here is derived from an EMBL/GenBank/DDBJ whole genome shotgun (WGS) entry which is preliminary data.</text>
</comment>
<dbReference type="Pfam" id="PF26078">
    <property type="entry name" value="Baseplate_J_M"/>
    <property type="match status" value="1"/>
</dbReference>
<reference evidence="3" key="1">
    <citation type="journal article" date="2016" name="Front. Microbiol.">
        <title>Genome Sequence of the Piezophilic, Mesophilic Sulfate-Reducing Bacterium Desulfovibrio indicus J2T.</title>
        <authorList>
            <person name="Cao J."/>
            <person name="Maignien L."/>
            <person name="Shao Z."/>
            <person name="Alain K."/>
            <person name="Jebbar M."/>
        </authorList>
    </citation>
    <scope>NUCLEOTIDE SEQUENCE</scope>
    <source>
        <strain evidence="3">NBRC 103626</strain>
    </source>
</reference>
<reference evidence="3" key="2">
    <citation type="submission" date="2021-08" db="EMBL/GenBank/DDBJ databases">
        <authorList>
            <person name="Tani A."/>
            <person name="Ola A."/>
            <person name="Ogura Y."/>
            <person name="Katsura K."/>
            <person name="Hayashi T."/>
        </authorList>
    </citation>
    <scope>NUCLEOTIDE SEQUENCE</scope>
    <source>
        <strain evidence="3">NBRC 103626</strain>
    </source>
</reference>
<dbReference type="InterPro" id="IPR058531">
    <property type="entry name" value="Baseplate_J_M"/>
</dbReference>
<name>A0AA37M9W9_9HYPH</name>
<dbReference type="Proteomes" id="UP001055108">
    <property type="component" value="Unassembled WGS sequence"/>
</dbReference>
<sequence>MTVSLTDLQALPAPTLLQPVDSAAAKRTRIARVVALMRAAGIDYDVGGTEDGSTVIEADTVPVVEEAGAFRDVLQAQTINEVALQLLVAFAKGANLDQLGARVSTPRKALVASPRPFSTNPEDWEADDDYRPRVANALERPSTAGSKAGYREHAKRIAGVKDAAVVRPGPPRVLIYVLGTNGAPSVEVLAAVRDLLSAEDVRPQNDDPEIYAAGVITVDVAGTYTLYPGATAATCKALGDERIAAYIDGHFALGHDITLDGVKAAAIVPGVKGFAVTLNGQAADLVLNGTQAPQRGSIVTDIADTRDA</sequence>
<evidence type="ECO:0000259" key="2">
    <source>
        <dbReference type="Pfam" id="PF26079"/>
    </source>
</evidence>
<protein>
    <recommendedName>
        <fullName evidence="5">Baseplate J family protein</fullName>
    </recommendedName>
</protein>
<feature type="domain" description="Baseplate J-like C-terminal" evidence="2">
    <location>
        <begin position="218"/>
        <end position="298"/>
    </location>
</feature>
<organism evidence="3 4">
    <name type="scientific">Methylobacterium gregans</name>
    <dbReference type="NCBI Taxonomy" id="374424"/>
    <lineage>
        <taxon>Bacteria</taxon>
        <taxon>Pseudomonadati</taxon>
        <taxon>Pseudomonadota</taxon>
        <taxon>Alphaproteobacteria</taxon>
        <taxon>Hyphomicrobiales</taxon>
        <taxon>Methylobacteriaceae</taxon>
        <taxon>Methylobacterium</taxon>
    </lineage>
</organism>
<proteinExistence type="predicted"/>
<evidence type="ECO:0000313" key="3">
    <source>
        <dbReference type="EMBL" id="GJD78015.1"/>
    </source>
</evidence>
<dbReference type="EMBL" id="BPQM01000026">
    <property type="protein sequence ID" value="GJD78015.1"/>
    <property type="molecule type" value="Genomic_DNA"/>
</dbReference>
<feature type="domain" description="Baseplate J-like central" evidence="1">
    <location>
        <begin position="142"/>
        <end position="206"/>
    </location>
</feature>
<dbReference type="PIRSF" id="PIRSF020481">
    <property type="entry name" value="BAP"/>
    <property type="match status" value="1"/>
</dbReference>
<dbReference type="InterPro" id="IPR058530">
    <property type="entry name" value="Baseplate_J-like_C"/>
</dbReference>
<dbReference type="AlphaFoldDB" id="A0AA37M9W9"/>
<dbReference type="RefSeq" id="WP_238301746.1">
    <property type="nucleotide sequence ID" value="NZ_BPQM01000026.1"/>
</dbReference>
<dbReference type="Pfam" id="PF26079">
    <property type="entry name" value="Baseplate_J_C"/>
    <property type="match status" value="1"/>
</dbReference>
<keyword evidence="4" id="KW-1185">Reference proteome</keyword>
<dbReference type="InterPro" id="IPR014507">
    <property type="entry name" value="Baseplate_assembly_J_pred"/>
</dbReference>
<evidence type="ECO:0000259" key="1">
    <source>
        <dbReference type="Pfam" id="PF26078"/>
    </source>
</evidence>